<keyword evidence="2" id="KW-1185">Reference proteome</keyword>
<organism evidence="1 2">
    <name type="scientific">Cetraspora pellucida</name>
    <dbReference type="NCBI Taxonomy" id="1433469"/>
    <lineage>
        <taxon>Eukaryota</taxon>
        <taxon>Fungi</taxon>
        <taxon>Fungi incertae sedis</taxon>
        <taxon>Mucoromycota</taxon>
        <taxon>Glomeromycotina</taxon>
        <taxon>Glomeromycetes</taxon>
        <taxon>Diversisporales</taxon>
        <taxon>Gigasporaceae</taxon>
        <taxon>Cetraspora</taxon>
    </lineage>
</organism>
<accession>A0A9N9KJ61</accession>
<dbReference type="AlphaFoldDB" id="A0A9N9KJ61"/>
<sequence length="47" mass="5598">LDDYTTFNTNKYITNISEIGKHDNYTAFNYDILVLVCDKFEDFLNKK</sequence>
<evidence type="ECO:0000313" key="2">
    <source>
        <dbReference type="Proteomes" id="UP000789759"/>
    </source>
</evidence>
<dbReference type="EMBL" id="CAJVQA010074689">
    <property type="protein sequence ID" value="CAG8834897.1"/>
    <property type="molecule type" value="Genomic_DNA"/>
</dbReference>
<protein>
    <submittedName>
        <fullName evidence="1">7423_t:CDS:1</fullName>
    </submittedName>
</protein>
<evidence type="ECO:0000313" key="1">
    <source>
        <dbReference type="EMBL" id="CAG8834897.1"/>
    </source>
</evidence>
<feature type="non-terminal residue" evidence="1">
    <location>
        <position position="47"/>
    </location>
</feature>
<gene>
    <name evidence="1" type="ORF">CPELLU_LOCUS21171</name>
</gene>
<name>A0A9N9KJ61_9GLOM</name>
<reference evidence="1" key="1">
    <citation type="submission" date="2021-06" db="EMBL/GenBank/DDBJ databases">
        <authorList>
            <person name="Kallberg Y."/>
            <person name="Tangrot J."/>
            <person name="Rosling A."/>
        </authorList>
    </citation>
    <scope>NUCLEOTIDE SEQUENCE</scope>
    <source>
        <strain evidence="1">FL966</strain>
    </source>
</reference>
<proteinExistence type="predicted"/>
<feature type="non-terminal residue" evidence="1">
    <location>
        <position position="1"/>
    </location>
</feature>
<comment type="caution">
    <text evidence="1">The sequence shown here is derived from an EMBL/GenBank/DDBJ whole genome shotgun (WGS) entry which is preliminary data.</text>
</comment>
<dbReference type="Proteomes" id="UP000789759">
    <property type="component" value="Unassembled WGS sequence"/>
</dbReference>